<evidence type="ECO:0000256" key="1">
    <source>
        <dbReference type="SAM" id="SignalP"/>
    </source>
</evidence>
<accession>A0A9Q3UB64</accession>
<name>A0A9Q3UB64_VIBPH</name>
<feature type="signal peptide" evidence="1">
    <location>
        <begin position="1"/>
        <end position="25"/>
    </location>
</feature>
<keyword evidence="1" id="KW-0732">Signal</keyword>
<organism evidence="2 3">
    <name type="scientific">Vibrio parahaemolyticus</name>
    <dbReference type="NCBI Taxonomy" id="670"/>
    <lineage>
        <taxon>Bacteria</taxon>
        <taxon>Pseudomonadati</taxon>
        <taxon>Pseudomonadota</taxon>
        <taxon>Gammaproteobacteria</taxon>
        <taxon>Vibrionales</taxon>
        <taxon>Vibrionaceae</taxon>
        <taxon>Vibrio</taxon>
    </lineage>
</organism>
<evidence type="ECO:0000313" key="2">
    <source>
        <dbReference type="EMBL" id="MCC3804066.1"/>
    </source>
</evidence>
<reference evidence="2" key="1">
    <citation type="submission" date="2020-09" db="EMBL/GenBank/DDBJ databases">
        <title>Genome sequence of Vibrio parahaemolyticus isolates.</title>
        <authorList>
            <person name="Hammerl J.A."/>
            <person name="Strauch E."/>
        </authorList>
    </citation>
    <scope>NUCLEOTIDE SEQUENCE</scope>
    <source>
        <strain evidence="2">17-VB00146</strain>
    </source>
</reference>
<dbReference type="RefSeq" id="WP_228085736.1">
    <property type="nucleotide sequence ID" value="NZ_JACVHL010000002.1"/>
</dbReference>
<proteinExistence type="predicted"/>
<gene>
    <name evidence="2" type="ORF">IB292_03335</name>
</gene>
<comment type="caution">
    <text evidence="2">The sequence shown here is derived from an EMBL/GenBank/DDBJ whole genome shotgun (WGS) entry which is preliminary data.</text>
</comment>
<feature type="chain" id="PRO_5040319333" evidence="1">
    <location>
        <begin position="26"/>
        <end position="120"/>
    </location>
</feature>
<dbReference type="EMBL" id="JACVHL010000002">
    <property type="protein sequence ID" value="MCC3804066.1"/>
    <property type="molecule type" value="Genomic_DNA"/>
</dbReference>
<dbReference type="AlphaFoldDB" id="A0A9Q3UB64"/>
<protein>
    <submittedName>
        <fullName evidence="2">Uncharacterized protein</fullName>
    </submittedName>
</protein>
<sequence length="120" mass="13108">MRIKQFMTILASVISSGVFVGTSFAQEVGSCNRPSSTVNYVPLGVNAEFCVEGEIENIAATPDLEVIFGSTTNTLILRAVQPNIFTNVIVRQSNGKTVDFNVLTMPRAEVEQVRLLQIED</sequence>
<dbReference type="Proteomes" id="UP000726777">
    <property type="component" value="Unassembled WGS sequence"/>
</dbReference>
<evidence type="ECO:0000313" key="3">
    <source>
        <dbReference type="Proteomes" id="UP000726777"/>
    </source>
</evidence>